<comment type="caution">
    <text evidence="6">The sequence shown here is derived from an EMBL/GenBank/DDBJ whole genome shotgun (WGS) entry which is preliminary data.</text>
</comment>
<dbReference type="Proteomes" id="UP001597079">
    <property type="component" value="Unassembled WGS sequence"/>
</dbReference>
<feature type="compositionally biased region" description="Basic and acidic residues" evidence="4">
    <location>
        <begin position="338"/>
        <end position="347"/>
    </location>
</feature>
<name>A0ABW4JMB9_9BACL</name>
<evidence type="ECO:0000256" key="3">
    <source>
        <dbReference type="ARBA" id="ARBA00023274"/>
    </source>
</evidence>
<comment type="similarity">
    <text evidence="1">Belongs to the bacterial ribosomal protein bS1 family.</text>
</comment>
<feature type="compositionally biased region" description="Basic and acidic residues" evidence="4">
    <location>
        <begin position="354"/>
        <end position="369"/>
    </location>
</feature>
<proteinExistence type="inferred from homology"/>
<dbReference type="PRINTS" id="PR00681">
    <property type="entry name" value="RIBOSOMALS1"/>
</dbReference>
<keyword evidence="2 6" id="KW-0689">Ribosomal protein</keyword>
<dbReference type="PANTHER" id="PTHR10724:SF7">
    <property type="entry name" value="SMALL RIBOSOMAL SUBUNIT PROTEIN BS1C"/>
    <property type="match status" value="1"/>
</dbReference>
<dbReference type="Gene3D" id="2.40.50.140">
    <property type="entry name" value="Nucleic acid-binding proteins"/>
    <property type="match status" value="4"/>
</dbReference>
<dbReference type="InterPro" id="IPR012340">
    <property type="entry name" value="NA-bd_OB-fold"/>
</dbReference>
<protein>
    <submittedName>
        <fullName evidence="6">30S ribosomal protein S1</fullName>
    </submittedName>
</protein>
<dbReference type="PANTHER" id="PTHR10724">
    <property type="entry name" value="30S RIBOSOMAL PROTEIN S1"/>
    <property type="match status" value="1"/>
</dbReference>
<dbReference type="NCBIfam" id="NF005208">
    <property type="entry name" value="PRK06676.1"/>
    <property type="match status" value="1"/>
</dbReference>
<dbReference type="CDD" id="cd05687">
    <property type="entry name" value="S1_RPS1_repeat_ec1_hs1"/>
    <property type="match status" value="1"/>
</dbReference>
<organism evidence="6 7">
    <name type="scientific">Alicyclobacillus fodiniaquatilis</name>
    <dbReference type="NCBI Taxonomy" id="1661150"/>
    <lineage>
        <taxon>Bacteria</taxon>
        <taxon>Bacillati</taxon>
        <taxon>Bacillota</taxon>
        <taxon>Bacilli</taxon>
        <taxon>Bacillales</taxon>
        <taxon>Alicyclobacillaceae</taxon>
        <taxon>Alicyclobacillus</taxon>
    </lineage>
</organism>
<dbReference type="GO" id="GO:0005840">
    <property type="term" value="C:ribosome"/>
    <property type="evidence" value="ECO:0007669"/>
    <property type="project" value="UniProtKB-KW"/>
</dbReference>
<accession>A0ABW4JMB9</accession>
<feature type="domain" description="S1 motif" evidence="5">
    <location>
        <begin position="17"/>
        <end position="86"/>
    </location>
</feature>
<evidence type="ECO:0000313" key="7">
    <source>
        <dbReference type="Proteomes" id="UP001597079"/>
    </source>
</evidence>
<gene>
    <name evidence="6" type="primary">rpsA</name>
    <name evidence="6" type="ORF">ACFSB2_20850</name>
</gene>
<dbReference type="InterPro" id="IPR050437">
    <property type="entry name" value="Ribos_protein_bS1-like"/>
</dbReference>
<dbReference type="CDD" id="cd05688">
    <property type="entry name" value="S1_RPS1_repeat_ec3"/>
    <property type="match status" value="1"/>
</dbReference>
<dbReference type="RefSeq" id="WP_377945042.1">
    <property type="nucleotide sequence ID" value="NZ_JBHUCX010000085.1"/>
</dbReference>
<evidence type="ECO:0000256" key="4">
    <source>
        <dbReference type="SAM" id="MobiDB-lite"/>
    </source>
</evidence>
<sequence>MSEDLREMLTDGAVHEGDVVTGEVTSVDDSGVTVALSHGFEGVISAQELSAIPGTDASQVLKVGDSVTAVVTKVDMESGQVALSKRRAEQSEAWARMQAQFESQAAFEIQVRDVVKGGLVADVGVRAFIPASLVDRRFVEDLKEFKGQTLKVKVVELDPEKNKLILSRRAVLEEEQESRVQELMEKLQPGEVIEGVVQRLTDFGAFVDVGGADGLVHISELSHTHVEHPSDVVKEGDHVKVRVLRVDPDAGKISLSIKSAQPEPWEEFATEFHPGDVVDGVVKRVVDFGAFVELRPGLEGLVHVSQISNEHVAQASDVLEPGQEVKVRVLSVEPERKRISLSMKEDNGGGAREQQPRRREPRRQPERQVDTSSGTGATLGDLFGDLFKK</sequence>
<dbReference type="Pfam" id="PF00575">
    <property type="entry name" value="S1"/>
    <property type="match status" value="4"/>
</dbReference>
<dbReference type="PROSITE" id="PS50126">
    <property type="entry name" value="S1"/>
    <property type="match status" value="4"/>
</dbReference>
<feature type="domain" description="S1 motif" evidence="5">
    <location>
        <begin position="190"/>
        <end position="258"/>
    </location>
</feature>
<feature type="domain" description="S1 motif" evidence="5">
    <location>
        <begin position="275"/>
        <end position="344"/>
    </location>
</feature>
<dbReference type="InterPro" id="IPR003029">
    <property type="entry name" value="S1_domain"/>
</dbReference>
<feature type="region of interest" description="Disordered" evidence="4">
    <location>
        <begin position="338"/>
        <end position="389"/>
    </location>
</feature>
<dbReference type="SMART" id="SM00316">
    <property type="entry name" value="S1"/>
    <property type="match status" value="4"/>
</dbReference>
<dbReference type="SUPFAM" id="SSF50249">
    <property type="entry name" value="Nucleic acid-binding proteins"/>
    <property type="match status" value="4"/>
</dbReference>
<keyword evidence="3" id="KW-0687">Ribonucleoprotein</keyword>
<dbReference type="InterPro" id="IPR035104">
    <property type="entry name" value="Ribosomal_protein_S1-like"/>
</dbReference>
<evidence type="ECO:0000259" key="5">
    <source>
        <dbReference type="PROSITE" id="PS50126"/>
    </source>
</evidence>
<keyword evidence="7" id="KW-1185">Reference proteome</keyword>
<dbReference type="EMBL" id="JBHUCX010000085">
    <property type="protein sequence ID" value="MFD1677128.1"/>
    <property type="molecule type" value="Genomic_DNA"/>
</dbReference>
<evidence type="ECO:0000256" key="1">
    <source>
        <dbReference type="ARBA" id="ARBA00006767"/>
    </source>
</evidence>
<evidence type="ECO:0000313" key="6">
    <source>
        <dbReference type="EMBL" id="MFD1677128.1"/>
    </source>
</evidence>
<dbReference type="CDD" id="cd04465">
    <property type="entry name" value="S1_RPS1_repeat_ec2_hs2"/>
    <property type="match status" value="1"/>
</dbReference>
<evidence type="ECO:0000256" key="2">
    <source>
        <dbReference type="ARBA" id="ARBA00022980"/>
    </source>
</evidence>
<feature type="domain" description="S1 motif" evidence="5">
    <location>
        <begin position="104"/>
        <end position="169"/>
    </location>
</feature>
<reference evidence="7" key="1">
    <citation type="journal article" date="2019" name="Int. J. Syst. Evol. Microbiol.">
        <title>The Global Catalogue of Microorganisms (GCM) 10K type strain sequencing project: providing services to taxonomists for standard genome sequencing and annotation.</title>
        <authorList>
            <consortium name="The Broad Institute Genomics Platform"/>
            <consortium name="The Broad Institute Genome Sequencing Center for Infectious Disease"/>
            <person name="Wu L."/>
            <person name="Ma J."/>
        </authorList>
    </citation>
    <scope>NUCLEOTIDE SEQUENCE [LARGE SCALE GENOMIC DNA]</scope>
    <source>
        <strain evidence="7">CGMCC 1.12286</strain>
    </source>
</reference>